<reference evidence="2 3" key="1">
    <citation type="submission" date="2022-11" db="EMBL/GenBank/DDBJ databases">
        <title>Genome sequencing of Acetobacter type strain.</title>
        <authorList>
            <person name="Heo J."/>
            <person name="Lee D."/>
            <person name="Han B.-H."/>
            <person name="Hong S.-B."/>
            <person name="Kwon S.-W."/>
        </authorList>
    </citation>
    <scope>NUCLEOTIDE SEQUENCE [LARGE SCALE GENOMIC DNA]</scope>
    <source>
        <strain evidence="2 3">KACC 21251</strain>
    </source>
</reference>
<accession>A0ABT3Q929</accession>
<evidence type="ECO:0000313" key="2">
    <source>
        <dbReference type="EMBL" id="MCX2561786.1"/>
    </source>
</evidence>
<sequence length="40" mass="4165">MPYTPLTVATFCRTPGAALTLSPSPEAGETLTSRLETPDA</sequence>
<feature type="compositionally biased region" description="Polar residues" evidence="1">
    <location>
        <begin position="30"/>
        <end position="40"/>
    </location>
</feature>
<proteinExistence type="predicted"/>
<evidence type="ECO:0000313" key="3">
    <source>
        <dbReference type="Proteomes" id="UP001526446"/>
    </source>
</evidence>
<name>A0ABT3Q929_9PROT</name>
<dbReference type="EMBL" id="JAPIUX010000014">
    <property type="protein sequence ID" value="MCX2561786.1"/>
    <property type="molecule type" value="Genomic_DNA"/>
</dbReference>
<evidence type="ECO:0000256" key="1">
    <source>
        <dbReference type="SAM" id="MobiDB-lite"/>
    </source>
</evidence>
<organism evidence="2 3">
    <name type="scientific">Acetobacter farinalis</name>
    <dbReference type="NCBI Taxonomy" id="1260984"/>
    <lineage>
        <taxon>Bacteria</taxon>
        <taxon>Pseudomonadati</taxon>
        <taxon>Pseudomonadota</taxon>
        <taxon>Alphaproteobacteria</taxon>
        <taxon>Acetobacterales</taxon>
        <taxon>Acetobacteraceae</taxon>
        <taxon>Acetobacter</taxon>
    </lineage>
</organism>
<gene>
    <name evidence="2" type="ORF">OQ252_10315</name>
</gene>
<feature type="region of interest" description="Disordered" evidence="1">
    <location>
        <begin position="17"/>
        <end position="40"/>
    </location>
</feature>
<keyword evidence="3" id="KW-1185">Reference proteome</keyword>
<protein>
    <submittedName>
        <fullName evidence="2">Uncharacterized protein</fullName>
    </submittedName>
</protein>
<dbReference type="RefSeq" id="WP_265794550.1">
    <property type="nucleotide sequence ID" value="NZ_JAPIUX010000014.1"/>
</dbReference>
<comment type="caution">
    <text evidence="2">The sequence shown here is derived from an EMBL/GenBank/DDBJ whole genome shotgun (WGS) entry which is preliminary data.</text>
</comment>
<dbReference type="Proteomes" id="UP001526446">
    <property type="component" value="Unassembled WGS sequence"/>
</dbReference>